<keyword evidence="6" id="KW-1185">Reference proteome</keyword>
<evidence type="ECO:0000313" key="5">
    <source>
        <dbReference type="EMBL" id="KOO44213.1"/>
    </source>
</evidence>
<proteinExistence type="inferred from homology"/>
<feature type="transmembrane region" description="Helical" evidence="3">
    <location>
        <begin position="212"/>
        <end position="233"/>
    </location>
</feature>
<evidence type="ECO:0000256" key="2">
    <source>
        <dbReference type="ARBA" id="ARBA00007362"/>
    </source>
</evidence>
<feature type="transmembrane region" description="Helical" evidence="3">
    <location>
        <begin position="94"/>
        <end position="116"/>
    </location>
</feature>
<dbReference type="GO" id="GO:0016020">
    <property type="term" value="C:membrane"/>
    <property type="evidence" value="ECO:0007669"/>
    <property type="project" value="InterPro"/>
</dbReference>
<feature type="transmembrane region" description="Helical" evidence="3">
    <location>
        <begin position="178"/>
        <end position="200"/>
    </location>
</feature>
<keyword evidence="3" id="KW-0812">Transmembrane</keyword>
<feature type="domain" description="EamA" evidence="4">
    <location>
        <begin position="149"/>
        <end position="282"/>
    </location>
</feature>
<feature type="transmembrane region" description="Helical" evidence="3">
    <location>
        <begin position="68"/>
        <end position="88"/>
    </location>
</feature>
<dbReference type="EMBL" id="LILC01000016">
    <property type="protein sequence ID" value="KOO44213.1"/>
    <property type="molecule type" value="Genomic_DNA"/>
</dbReference>
<dbReference type="InterPro" id="IPR000620">
    <property type="entry name" value="EamA_dom"/>
</dbReference>
<dbReference type="OrthoDB" id="9809509at2"/>
<evidence type="ECO:0000259" key="4">
    <source>
        <dbReference type="Pfam" id="PF00892"/>
    </source>
</evidence>
<dbReference type="InterPro" id="IPR037185">
    <property type="entry name" value="EmrE-like"/>
</dbReference>
<dbReference type="SUPFAM" id="SSF103481">
    <property type="entry name" value="Multidrug resistance efflux transporter EmrE"/>
    <property type="match status" value="2"/>
</dbReference>
<feature type="transmembrane region" description="Helical" evidence="3">
    <location>
        <begin position="147"/>
        <end position="166"/>
    </location>
</feature>
<dbReference type="RefSeq" id="WP_053401864.1">
    <property type="nucleotide sequence ID" value="NZ_LILC01000016.1"/>
</dbReference>
<dbReference type="PANTHER" id="PTHR12715">
    <property type="entry name" value="TRANSPORTER, DRUG/METABOLITE EXPORTER FAMILY"/>
    <property type="match status" value="1"/>
</dbReference>
<gene>
    <name evidence="5" type="ORF">AMD01_13040</name>
</gene>
<organism evidence="5 6">
    <name type="scientific">Priestia koreensis</name>
    <dbReference type="NCBI Taxonomy" id="284581"/>
    <lineage>
        <taxon>Bacteria</taxon>
        <taxon>Bacillati</taxon>
        <taxon>Bacillota</taxon>
        <taxon>Bacilli</taxon>
        <taxon>Bacillales</taxon>
        <taxon>Bacillaceae</taxon>
        <taxon>Priestia</taxon>
    </lineage>
</organism>
<comment type="similarity">
    <text evidence="2">Belongs to the EamA transporter family.</text>
</comment>
<dbReference type="STRING" id="284581.AMD01_13040"/>
<feature type="transmembrane region" description="Helical" evidence="3">
    <location>
        <begin position="7"/>
        <end position="26"/>
    </location>
</feature>
<name>A0A0M0L0N6_9BACI</name>
<feature type="transmembrane region" description="Helical" evidence="3">
    <location>
        <begin position="245"/>
        <end position="261"/>
    </location>
</feature>
<dbReference type="PANTHER" id="PTHR12715:SF4">
    <property type="entry name" value="EAMA DOMAIN-CONTAINING PROTEIN"/>
    <property type="match status" value="1"/>
</dbReference>
<feature type="domain" description="EamA" evidence="4">
    <location>
        <begin position="15"/>
        <end position="139"/>
    </location>
</feature>
<dbReference type="InterPro" id="IPR052756">
    <property type="entry name" value="Alkyne_AA_exporter"/>
</dbReference>
<protein>
    <recommendedName>
        <fullName evidence="4">EamA domain-containing protein</fullName>
    </recommendedName>
</protein>
<keyword evidence="3" id="KW-1133">Transmembrane helix</keyword>
<dbReference type="AlphaFoldDB" id="A0A0M0L0N6"/>
<sequence length="304" mass="33028">MRNQRWQIISAQVFINLIWASAFPGIRVSLEAFSPQHLVLLRLIIGSLLLLGVALLKGIKLPDAKDIPALIGLGGLGFTSYHLLLSIGEKTVSAGIASLLVSTTPILSALLAFILVRERIGKMKWLGSCISIIGISLISFTSGSVSASMIGISLILLAALSESMYFVFQVKLLKKYGFLSFVTYTVWGGALLMLFFSPGIGSDLQHAPKDSLLSVLYLGIIPTIIPYLILAYITAKMGASEATSSLYMTPVFTFVISWLWIYEVPTFLSIVGGIITLLGIACTHLPQKTRSIRDGEYIISKRNI</sequence>
<dbReference type="Proteomes" id="UP000037558">
    <property type="component" value="Unassembled WGS sequence"/>
</dbReference>
<feature type="transmembrane region" description="Helical" evidence="3">
    <location>
        <begin position="38"/>
        <end position="56"/>
    </location>
</feature>
<dbReference type="Pfam" id="PF00892">
    <property type="entry name" value="EamA"/>
    <property type="match status" value="2"/>
</dbReference>
<accession>A0A0M0L0N6</accession>
<feature type="transmembrane region" description="Helical" evidence="3">
    <location>
        <begin position="267"/>
        <end position="285"/>
    </location>
</feature>
<keyword evidence="3" id="KW-0472">Membrane</keyword>
<reference evidence="6" key="1">
    <citation type="submission" date="2015-08" db="EMBL/GenBank/DDBJ databases">
        <title>Fjat-14210 dsm16467.</title>
        <authorList>
            <person name="Liu B."/>
            <person name="Wang J."/>
            <person name="Zhu Y."/>
            <person name="Liu G."/>
            <person name="Chen Q."/>
            <person name="Chen Z."/>
            <person name="Lan J."/>
            <person name="Che J."/>
            <person name="Ge C."/>
            <person name="Shi H."/>
            <person name="Pan Z."/>
            <person name="Liu X."/>
        </authorList>
    </citation>
    <scope>NUCLEOTIDE SEQUENCE [LARGE SCALE GENOMIC DNA]</scope>
    <source>
        <strain evidence="6">DSM 16467</strain>
    </source>
</reference>
<dbReference type="PATRIC" id="fig|284581.3.peg.4726"/>
<comment type="subcellular location">
    <subcellularLocation>
        <location evidence="1">Endomembrane system</location>
        <topology evidence="1">Multi-pass membrane protein</topology>
    </subcellularLocation>
</comment>
<evidence type="ECO:0000313" key="6">
    <source>
        <dbReference type="Proteomes" id="UP000037558"/>
    </source>
</evidence>
<evidence type="ECO:0000256" key="3">
    <source>
        <dbReference type="SAM" id="Phobius"/>
    </source>
</evidence>
<feature type="transmembrane region" description="Helical" evidence="3">
    <location>
        <begin position="123"/>
        <end position="141"/>
    </location>
</feature>
<evidence type="ECO:0000256" key="1">
    <source>
        <dbReference type="ARBA" id="ARBA00004127"/>
    </source>
</evidence>
<comment type="caution">
    <text evidence="5">The sequence shown here is derived from an EMBL/GenBank/DDBJ whole genome shotgun (WGS) entry which is preliminary data.</text>
</comment>